<dbReference type="RefSeq" id="XP_018742739.1">
    <property type="nucleotide sequence ID" value="XM_018887040.1"/>
</dbReference>
<protein>
    <submittedName>
        <fullName evidence="1">Uncharacterized protein</fullName>
    </submittedName>
</protein>
<evidence type="ECO:0000313" key="1">
    <source>
        <dbReference type="EMBL" id="EWG36551.1"/>
    </source>
</evidence>
<dbReference type="RefSeq" id="XP_018742743.1">
    <property type="nucleotide sequence ID" value="XM_018887044.1"/>
</dbReference>
<dbReference type="RefSeq" id="XP_018742744.1">
    <property type="nucleotide sequence ID" value="XM_018887045.1"/>
</dbReference>
<sequence>MHMIACRYRIDLLEKLLGTNVDLRISLARRFPLGTIMTSQLFMVQFRESDYFGRLSLRCQTVIDLHPDNHTWSNNRR</sequence>
<dbReference type="RefSeq" id="XP_018742740.1">
    <property type="nucleotide sequence ID" value="XM_018887041.1"/>
</dbReference>
<dbReference type="EMBL" id="DS022242">
    <property type="protein sequence ID" value="EWG36548.1"/>
    <property type="molecule type" value="Genomic_DNA"/>
</dbReference>
<dbReference type="HOGENOM" id="CLU_2638240_0_0_1"/>
<dbReference type="EMBL" id="DS022242">
    <property type="protein sequence ID" value="EWG36549.1"/>
    <property type="molecule type" value="Genomic_DNA"/>
</dbReference>
<gene>
    <name evidence="1" type="ORF">FVEG_00533</name>
</gene>
<dbReference type="RefSeq" id="XP_018742742.1">
    <property type="nucleotide sequence ID" value="XM_018887043.1"/>
</dbReference>
<reference evidence="1" key="2">
    <citation type="submission" date="2013-11" db="EMBL/GenBank/DDBJ databases">
        <authorList>
            <consortium name="The Broad Institute Genome Sequencing Platform"/>
            <person name="Ma L.-J."/>
            <person name="Corby-Kistler H."/>
            <person name="Broz K."/>
            <person name="Gale L.R."/>
            <person name="Jonkers W."/>
            <person name="O'Donnell K."/>
            <person name="Ploetz R."/>
            <person name="Steinberg C."/>
            <person name="Schwartz D.C."/>
            <person name="VanEtten H."/>
            <person name="Zhou S."/>
            <person name="Young S.K."/>
            <person name="Zeng Q."/>
            <person name="Gargeya S."/>
            <person name="Fitzgerald M."/>
            <person name="Abouelleil A."/>
            <person name="Alvarado L."/>
            <person name="Chapman S.B."/>
            <person name="Gainer-Dewar J."/>
            <person name="Goldberg J."/>
            <person name="Griggs A."/>
            <person name="Gujja S."/>
            <person name="Hansen M."/>
            <person name="Howarth C."/>
            <person name="Imamovic A."/>
            <person name="Ireland A."/>
            <person name="Larimer J."/>
            <person name="McCowan C."/>
            <person name="Murphy C."/>
            <person name="Pearson M."/>
            <person name="Poon T.W."/>
            <person name="Priest M."/>
            <person name="Roberts A."/>
            <person name="Saif S."/>
            <person name="Shea T."/>
            <person name="Sykes S."/>
            <person name="Wortman J."/>
            <person name="Nusbaum C."/>
            <person name="Birren B."/>
        </authorList>
    </citation>
    <scope>NUCLEOTIDE SEQUENCE</scope>
    <source>
        <strain evidence="1">7600</strain>
    </source>
</reference>
<dbReference type="EMBL" id="DS022242">
    <property type="protein sequence ID" value="EWG36551.1"/>
    <property type="molecule type" value="Genomic_DNA"/>
</dbReference>
<dbReference type="EMBL" id="DS022242">
    <property type="protein sequence ID" value="EWG36550.1"/>
    <property type="molecule type" value="Genomic_DNA"/>
</dbReference>
<dbReference type="EMBL" id="DS022242">
    <property type="protein sequence ID" value="EWG36552.1"/>
    <property type="molecule type" value="Genomic_DNA"/>
</dbReference>
<dbReference type="VEuPathDB" id="FungiDB:FVEG_00533"/>
<dbReference type="RefSeq" id="XP_018742741.1">
    <property type="nucleotide sequence ID" value="XM_018887042.1"/>
</dbReference>
<name>W7LD78_GIBM7</name>
<dbReference type="GeneID" id="30058897"/>
<proteinExistence type="predicted"/>
<reference evidence="1 2" key="1">
    <citation type="journal article" date="2010" name="Nature">
        <title>Comparative genomics reveals mobile pathogenicity chromosomes in Fusarium.</title>
        <authorList>
            <person name="Ma L.J."/>
            <person name="van der Does H.C."/>
            <person name="Borkovich K.A."/>
            <person name="Coleman J.J."/>
            <person name="Daboussi M.J."/>
            <person name="Di Pietro A."/>
            <person name="Dufresne M."/>
            <person name="Freitag M."/>
            <person name="Grabherr M."/>
            <person name="Henrissat B."/>
            <person name="Houterman P.M."/>
            <person name="Kang S."/>
            <person name="Shim W.B."/>
            <person name="Woloshuk C."/>
            <person name="Xie X."/>
            <person name="Xu J.R."/>
            <person name="Antoniw J."/>
            <person name="Baker S.E."/>
            <person name="Bluhm B.H."/>
            <person name="Breakspear A."/>
            <person name="Brown D.W."/>
            <person name="Butchko R.A."/>
            <person name="Chapman S."/>
            <person name="Coulson R."/>
            <person name="Coutinho P.M."/>
            <person name="Danchin E.G."/>
            <person name="Diener A."/>
            <person name="Gale L.R."/>
            <person name="Gardiner D.M."/>
            <person name="Goff S."/>
            <person name="Hammond-Kosack K.E."/>
            <person name="Hilburn K."/>
            <person name="Hua-Van A."/>
            <person name="Jonkers W."/>
            <person name="Kazan K."/>
            <person name="Kodira C.D."/>
            <person name="Koehrsen M."/>
            <person name="Kumar L."/>
            <person name="Lee Y.H."/>
            <person name="Li L."/>
            <person name="Manners J.M."/>
            <person name="Miranda-Saavedra D."/>
            <person name="Mukherjee M."/>
            <person name="Park G."/>
            <person name="Park J."/>
            <person name="Park S.Y."/>
            <person name="Proctor R.H."/>
            <person name="Regev A."/>
            <person name="Ruiz-Roldan M.C."/>
            <person name="Sain D."/>
            <person name="Sakthikumar S."/>
            <person name="Sykes S."/>
            <person name="Schwartz D.C."/>
            <person name="Turgeon B.G."/>
            <person name="Wapinski I."/>
            <person name="Yoder O."/>
            <person name="Young S."/>
            <person name="Zeng Q."/>
            <person name="Zhou S."/>
            <person name="Galagan J."/>
            <person name="Cuomo C.A."/>
            <person name="Kistler H.C."/>
            <person name="Rep M."/>
        </authorList>
    </citation>
    <scope>NUCLEOTIDE SEQUENCE [LARGE SCALE GENOMIC DNA]</scope>
    <source>
        <strain evidence="1">7600</strain>
        <strain evidence="2">M3125 / FGSC 7600</strain>
    </source>
</reference>
<evidence type="ECO:0000313" key="2">
    <source>
        <dbReference type="Proteomes" id="UP000009096"/>
    </source>
</evidence>
<dbReference type="EMBL" id="DS022242">
    <property type="protein sequence ID" value="EWG36553.1"/>
    <property type="molecule type" value="Genomic_DNA"/>
</dbReference>
<keyword evidence="2" id="KW-1185">Reference proteome</keyword>
<dbReference type="Proteomes" id="UP000009096">
    <property type="component" value="Chromosome 1"/>
</dbReference>
<organism evidence="1 2">
    <name type="scientific">Gibberella moniliformis (strain M3125 / FGSC 7600)</name>
    <name type="common">Maize ear and stalk rot fungus</name>
    <name type="synonym">Fusarium verticillioides</name>
    <dbReference type="NCBI Taxonomy" id="334819"/>
    <lineage>
        <taxon>Eukaryota</taxon>
        <taxon>Fungi</taxon>
        <taxon>Dikarya</taxon>
        <taxon>Ascomycota</taxon>
        <taxon>Pezizomycotina</taxon>
        <taxon>Sordariomycetes</taxon>
        <taxon>Hypocreomycetidae</taxon>
        <taxon>Hypocreales</taxon>
        <taxon>Nectriaceae</taxon>
        <taxon>Fusarium</taxon>
        <taxon>Fusarium fujikuroi species complex</taxon>
    </lineage>
</organism>
<dbReference type="AlphaFoldDB" id="W7LD78"/>
<accession>W7LD78</accession>
<dbReference type="KEGG" id="fvr:FVEG_00533"/>